<accession>A0A0V0SGK9</accession>
<dbReference type="EMBL" id="JYDL01000010">
    <property type="protein sequence ID" value="KRX25854.1"/>
    <property type="molecule type" value="Genomic_DNA"/>
</dbReference>
<evidence type="ECO:0000313" key="1">
    <source>
        <dbReference type="EMBL" id="KRX25854.1"/>
    </source>
</evidence>
<evidence type="ECO:0000313" key="2">
    <source>
        <dbReference type="Proteomes" id="UP000054630"/>
    </source>
</evidence>
<comment type="caution">
    <text evidence="1">The sequence shown here is derived from an EMBL/GenBank/DDBJ whole genome shotgun (WGS) entry which is preliminary data.</text>
</comment>
<reference evidence="1 2" key="1">
    <citation type="submission" date="2015-01" db="EMBL/GenBank/DDBJ databases">
        <title>Evolution of Trichinella species and genotypes.</title>
        <authorList>
            <person name="Korhonen P.K."/>
            <person name="Edoardo P."/>
            <person name="Giuseppe L.R."/>
            <person name="Gasser R.B."/>
        </authorList>
    </citation>
    <scope>NUCLEOTIDE SEQUENCE [LARGE SCALE GENOMIC DNA]</scope>
    <source>
        <strain evidence="1">ISS37</strain>
    </source>
</reference>
<dbReference type="Proteomes" id="UP000054630">
    <property type="component" value="Unassembled WGS sequence"/>
</dbReference>
<keyword evidence="2" id="KW-1185">Reference proteome</keyword>
<proteinExistence type="predicted"/>
<protein>
    <submittedName>
        <fullName evidence="1">Uncharacterized protein</fullName>
    </submittedName>
</protein>
<gene>
    <name evidence="1" type="ORF">T07_708</name>
</gene>
<sequence>MHVTSLQLSWIIRRRIADIPFIMGPFINTVDYNLKEYIQKASADFHRRRARISFRMARPFIWFTRHIDLNIFMFFSLLQIFHCHLTFQIMGHHQWLATV</sequence>
<organism evidence="1 2">
    <name type="scientific">Trichinella nelsoni</name>
    <dbReference type="NCBI Taxonomy" id="6336"/>
    <lineage>
        <taxon>Eukaryota</taxon>
        <taxon>Metazoa</taxon>
        <taxon>Ecdysozoa</taxon>
        <taxon>Nematoda</taxon>
        <taxon>Enoplea</taxon>
        <taxon>Dorylaimia</taxon>
        <taxon>Trichinellida</taxon>
        <taxon>Trichinellidae</taxon>
        <taxon>Trichinella</taxon>
    </lineage>
</organism>
<dbReference type="AlphaFoldDB" id="A0A0V0SGK9"/>
<name>A0A0V0SGK9_9BILA</name>